<dbReference type="EMBL" id="LAZR01042496">
    <property type="protein sequence ID" value="KKL09404.1"/>
    <property type="molecule type" value="Genomic_DNA"/>
</dbReference>
<dbReference type="AlphaFoldDB" id="A0A0F9AII5"/>
<organism evidence="1">
    <name type="scientific">marine sediment metagenome</name>
    <dbReference type="NCBI Taxonomy" id="412755"/>
    <lineage>
        <taxon>unclassified sequences</taxon>
        <taxon>metagenomes</taxon>
        <taxon>ecological metagenomes</taxon>
    </lineage>
</organism>
<comment type="caution">
    <text evidence="1">The sequence shown here is derived from an EMBL/GenBank/DDBJ whole genome shotgun (WGS) entry which is preliminary data.</text>
</comment>
<gene>
    <name evidence="1" type="ORF">LCGC14_2566190</name>
</gene>
<name>A0A0F9AII5_9ZZZZ</name>
<accession>A0A0F9AII5</accession>
<reference evidence="1" key="1">
    <citation type="journal article" date="2015" name="Nature">
        <title>Complex archaea that bridge the gap between prokaryotes and eukaryotes.</title>
        <authorList>
            <person name="Spang A."/>
            <person name="Saw J.H."/>
            <person name="Jorgensen S.L."/>
            <person name="Zaremba-Niedzwiedzka K."/>
            <person name="Martijn J."/>
            <person name="Lind A.E."/>
            <person name="van Eijk R."/>
            <person name="Schleper C."/>
            <person name="Guy L."/>
            <person name="Ettema T.J."/>
        </authorList>
    </citation>
    <scope>NUCLEOTIDE SEQUENCE</scope>
</reference>
<evidence type="ECO:0008006" key="2">
    <source>
        <dbReference type="Google" id="ProtNLM"/>
    </source>
</evidence>
<sequence length="66" mass="7454">MNDHQSVLFIRREGSSAKGVQWHVFMQAQQDALDSYRLDGWKLVTAVGVRDAKALEGVLLYFSKEG</sequence>
<evidence type="ECO:0000313" key="1">
    <source>
        <dbReference type="EMBL" id="KKL09404.1"/>
    </source>
</evidence>
<protein>
    <recommendedName>
        <fullName evidence="2">DUF4177 domain-containing protein</fullName>
    </recommendedName>
</protein>
<proteinExistence type="predicted"/>